<dbReference type="EC" id="5.4.99.62" evidence="2"/>
<reference evidence="5" key="1">
    <citation type="submission" date="2018-02" db="EMBL/GenBank/DDBJ databases">
        <authorList>
            <person name="Clavel T."/>
            <person name="Strowig T."/>
        </authorList>
    </citation>
    <scope>NUCLEOTIDE SEQUENCE [LARGE SCALE GENOMIC DNA]</scope>
    <source>
        <strain evidence="5">DSM 100764</strain>
    </source>
</reference>
<sequence>MDWKEQLHTMMPLLGHRNWIVVTDMAYPLQTNPGVLTLDATADDFPTVLRTIRGELDGASHVVAHVYRDSEQLRLDERLCPGITSYRAGVDEVIGGYGAIKDLGHEDLILRLDEVSRLYLVVVIKSGLTIPYTSLFFELDCRYWDADREAAIRS</sequence>
<dbReference type="SUPFAM" id="SSF102546">
    <property type="entry name" value="RbsD-like"/>
    <property type="match status" value="1"/>
</dbReference>
<dbReference type="EMBL" id="PUBV01000005">
    <property type="protein sequence ID" value="PWB08600.1"/>
    <property type="molecule type" value="Genomic_DNA"/>
</dbReference>
<evidence type="ECO:0000313" key="5">
    <source>
        <dbReference type="Proteomes" id="UP000244925"/>
    </source>
</evidence>
<name>A0A2V1IZV3_9BACT</name>
<dbReference type="RefSeq" id="WP_107035346.1">
    <property type="nucleotide sequence ID" value="NZ_CAONGC010000009.1"/>
</dbReference>
<evidence type="ECO:0000256" key="1">
    <source>
        <dbReference type="ARBA" id="ARBA00000223"/>
    </source>
</evidence>
<dbReference type="GeneID" id="93425499"/>
<dbReference type="GO" id="GO:0016853">
    <property type="term" value="F:isomerase activity"/>
    <property type="evidence" value="ECO:0007669"/>
    <property type="project" value="InterPro"/>
</dbReference>
<dbReference type="Proteomes" id="UP000244925">
    <property type="component" value="Unassembled WGS sequence"/>
</dbReference>
<keyword evidence="5" id="KW-1185">Reference proteome</keyword>
<dbReference type="Pfam" id="PF05025">
    <property type="entry name" value="RbsD_FucU"/>
    <property type="match status" value="1"/>
</dbReference>
<accession>A0A2V1IZV3</accession>
<keyword evidence="3" id="KW-0413">Isomerase</keyword>
<evidence type="ECO:0000313" key="4">
    <source>
        <dbReference type="EMBL" id="PWB08600.1"/>
    </source>
</evidence>
<protein>
    <recommendedName>
        <fullName evidence="2">D-ribose pyranase</fullName>
        <ecNumber evidence="2">5.4.99.62</ecNumber>
    </recommendedName>
</protein>
<proteinExistence type="predicted"/>
<dbReference type="InterPro" id="IPR023750">
    <property type="entry name" value="RbsD-like_sf"/>
</dbReference>
<evidence type="ECO:0000256" key="3">
    <source>
        <dbReference type="ARBA" id="ARBA00023235"/>
    </source>
</evidence>
<evidence type="ECO:0000256" key="2">
    <source>
        <dbReference type="ARBA" id="ARBA00012862"/>
    </source>
</evidence>
<dbReference type="AlphaFoldDB" id="A0A2V1IZV3"/>
<comment type="catalytic activity">
    <reaction evidence="1">
        <text>beta-D-ribopyranose = beta-D-ribofuranose</text>
        <dbReference type="Rhea" id="RHEA:25432"/>
        <dbReference type="ChEBI" id="CHEBI:27476"/>
        <dbReference type="ChEBI" id="CHEBI:47002"/>
        <dbReference type="EC" id="5.4.99.62"/>
    </reaction>
</comment>
<dbReference type="GO" id="GO:0005996">
    <property type="term" value="P:monosaccharide metabolic process"/>
    <property type="evidence" value="ECO:0007669"/>
    <property type="project" value="InterPro"/>
</dbReference>
<dbReference type="InterPro" id="IPR007721">
    <property type="entry name" value="RbsD_FucU"/>
</dbReference>
<organism evidence="4 5">
    <name type="scientific">Paramuribaculum intestinale</name>
    <dbReference type="NCBI Taxonomy" id="2094151"/>
    <lineage>
        <taxon>Bacteria</taxon>
        <taxon>Pseudomonadati</taxon>
        <taxon>Bacteroidota</taxon>
        <taxon>Bacteroidia</taxon>
        <taxon>Bacteroidales</taxon>
        <taxon>Muribaculaceae</taxon>
        <taxon>Paramuribaculum</taxon>
    </lineage>
</organism>
<dbReference type="GO" id="GO:0048029">
    <property type="term" value="F:monosaccharide binding"/>
    <property type="evidence" value="ECO:0007669"/>
    <property type="project" value="InterPro"/>
</dbReference>
<comment type="caution">
    <text evidence="4">The sequence shown here is derived from an EMBL/GenBank/DDBJ whole genome shotgun (WGS) entry which is preliminary data.</text>
</comment>
<gene>
    <name evidence="4" type="ORF">C5O25_03470</name>
</gene>